<evidence type="ECO:0000313" key="5">
    <source>
        <dbReference type="EMBL" id="KAJ4828403.1"/>
    </source>
</evidence>
<dbReference type="SUPFAM" id="SSF50405">
    <property type="entry name" value="Actin-crosslinking proteins"/>
    <property type="match status" value="3"/>
</dbReference>
<feature type="compositionally biased region" description="Basic and acidic residues" evidence="2">
    <location>
        <begin position="199"/>
        <end position="208"/>
    </location>
</feature>
<feature type="compositionally biased region" description="Low complexity" evidence="2">
    <location>
        <begin position="189"/>
        <end position="198"/>
    </location>
</feature>
<name>A0A9Q0J4T9_9ROSI</name>
<feature type="compositionally biased region" description="Acidic residues" evidence="2">
    <location>
        <begin position="831"/>
        <end position="847"/>
    </location>
</feature>
<organism evidence="5 6">
    <name type="scientific">Turnera subulata</name>
    <dbReference type="NCBI Taxonomy" id="218843"/>
    <lineage>
        <taxon>Eukaryota</taxon>
        <taxon>Viridiplantae</taxon>
        <taxon>Streptophyta</taxon>
        <taxon>Embryophyta</taxon>
        <taxon>Tracheophyta</taxon>
        <taxon>Spermatophyta</taxon>
        <taxon>Magnoliopsida</taxon>
        <taxon>eudicotyledons</taxon>
        <taxon>Gunneridae</taxon>
        <taxon>Pentapetalae</taxon>
        <taxon>rosids</taxon>
        <taxon>fabids</taxon>
        <taxon>Malpighiales</taxon>
        <taxon>Passifloraceae</taxon>
        <taxon>Turnera</taxon>
    </lineage>
</organism>
<gene>
    <name evidence="5" type="ORF">Tsubulata_027355</name>
</gene>
<dbReference type="AlphaFoldDB" id="A0A9Q0J4T9"/>
<feature type="compositionally biased region" description="Low complexity" evidence="2">
    <location>
        <begin position="427"/>
        <end position="442"/>
    </location>
</feature>
<reference evidence="5" key="1">
    <citation type="submission" date="2022-02" db="EMBL/GenBank/DDBJ databases">
        <authorList>
            <person name="Henning P.M."/>
            <person name="McCubbin A.G."/>
            <person name="Shore J.S."/>
        </authorList>
    </citation>
    <scope>NUCLEOTIDE SEQUENCE</scope>
    <source>
        <strain evidence="5">F60SS</strain>
        <tissue evidence="5">Leaves</tissue>
    </source>
</reference>
<dbReference type="OrthoDB" id="2432302at2759"/>
<dbReference type="FunFam" id="2.80.10.50:FF:000067">
    <property type="entry name" value="BnaC05g19630D protein"/>
    <property type="match status" value="3"/>
</dbReference>
<dbReference type="Proteomes" id="UP001141552">
    <property type="component" value="Unassembled WGS sequence"/>
</dbReference>
<feature type="domain" description="DUF569" evidence="4">
    <location>
        <begin position="1063"/>
        <end position="1140"/>
    </location>
</feature>
<feature type="region of interest" description="Disordered" evidence="2">
    <location>
        <begin position="400"/>
        <end position="560"/>
    </location>
</feature>
<dbReference type="Pfam" id="PF22932">
    <property type="entry name" value="Ubiq_DUF_assoc"/>
    <property type="match status" value="1"/>
</dbReference>
<sequence length="1143" mass="128695">MLKYHSACLTLEAGLILRRWTLLCKFFNKAKAVRLKSRHDKYLIADEDEETVRQSHNGSSERARWTVEFIPGDSHHIRLKSCYGKYLTASDEPHLLGMVGKKVVQDMPISRQDRRIVWEPRTERYHVKLRTREGKFLRANDGMPPWRNSITHDIPHRTSTQDWVLWEVDVVDILEDDSLPDYASFSSFSSSLSSSADSKSSDASDHSAHSSTTTLSVLRAHRPQLLATLAAKEVKLKKRGSETKYLATVLAIGTECDIVRLRSYHNKYLLAEDDQETVCQDRQGTVANAKWKVEIVEGGEVLRLKSCYGKYLTASNMPFLLGRRGKKVVQNVPNRLDSSVEWEPIREGAQVKFKTRYGQYLRANGGLPPWRNSITHEIPQRSSTQDWILWSVDVIELRRDDDDEATPTPRSMTESPNYVRRGPPISPSSATPTSSQTSPSTSRPKHGASSNPCSPPKTEGGVNKFKLLKSSSQSSQRDHPSSMRESSSSRDISWDPSEKKVLTLEESLDRASSSRAPSPVIGNSPPHVLRKSATHSTSKERHHDESSSSSRPPISRSQSLDTPITLGSYLALTVPHFDDVNTTTEHSSKVSENCIPQSNLEKLNFPDLIRIMNNPPDLKTGEKALIVFGDKVYNVHPEIQREYQSSTSNLYSSHASFLTKALFQTHMLSCQSRNLYSKRKAAEDKTSKFESEIGRLMELNKKMELTLKEEQKLRAVSERKFKSFQDENSRLSCELETIQAIKRSQTTRIQELEAEIEGHVQTLNSYGGKILGYVERATLRHQQLVLDRYPEEDVSYLCPEIIHDFENNVSSGPTTGDLLGAHSRTLLGEHNEEEGTSNDEISLDEGDGRESTANSKESVRSYAAVRLRSHHDKYLLAENDQETVCQDRHGTVKSAKWMVEFVEGAPVLRLKSCYGKYLTASNLPFLLGMRGKKVLQTLPGRLDSSVEWEPIREGVQVKLKTRYGQYLRANGGVPPWRNSITHDIPHRAATRDWILWDVDIVEFRTDDDEPTPQAIAESPHYARRRATSPTSPAPTSSLSSPGPSRMERDDDSNYPCSPPKNEGRVIYYSVADNKEGVVDENEVNTLAFKGSTVEELKEKLQEVTGLGEIDVCSKNPLNGKLYPLKLHLPPNNTSMHVVVVPSS</sequence>
<dbReference type="Gene3D" id="2.80.10.50">
    <property type="match status" value="3"/>
</dbReference>
<proteinExistence type="predicted"/>
<evidence type="ECO:0000256" key="1">
    <source>
        <dbReference type="SAM" id="Coils"/>
    </source>
</evidence>
<feature type="compositionally biased region" description="Low complexity" evidence="2">
    <location>
        <begin position="547"/>
        <end position="559"/>
    </location>
</feature>
<accession>A0A9Q0J4T9</accession>
<keyword evidence="1" id="KW-0175">Coiled coil</keyword>
<evidence type="ECO:0000259" key="3">
    <source>
        <dbReference type="Pfam" id="PF04601"/>
    </source>
</evidence>
<feature type="compositionally biased region" description="Low complexity" evidence="2">
    <location>
        <begin position="1027"/>
        <end position="1044"/>
    </location>
</feature>
<feature type="compositionally biased region" description="Basic and acidic residues" evidence="2">
    <location>
        <begin position="492"/>
        <end position="509"/>
    </location>
</feature>
<dbReference type="PANTHER" id="PTHR31205:SF77">
    <property type="entry name" value="CROSS-LINKING PROTEIN, PUTATIVE (DUF569)-RELATED"/>
    <property type="match status" value="1"/>
</dbReference>
<feature type="coiled-coil region" evidence="1">
    <location>
        <begin position="735"/>
        <end position="762"/>
    </location>
</feature>
<evidence type="ECO:0000256" key="2">
    <source>
        <dbReference type="SAM" id="MobiDB-lite"/>
    </source>
</evidence>
<feature type="compositionally biased region" description="Basic and acidic residues" evidence="2">
    <location>
        <begin position="537"/>
        <end position="546"/>
    </location>
</feature>
<protein>
    <recommendedName>
        <fullName evidence="7">DUF569 domain-containing protein</fullName>
    </recommendedName>
</protein>
<dbReference type="PANTHER" id="PTHR31205">
    <property type="entry name" value="ACTIN CROSS-LINKING PROTEIN (DUF569)"/>
    <property type="match status" value="1"/>
</dbReference>
<dbReference type="InterPro" id="IPR054726">
    <property type="entry name" value="Ubiq_DUF569-assoc"/>
</dbReference>
<dbReference type="InterPro" id="IPR008999">
    <property type="entry name" value="Actin-crosslinking"/>
</dbReference>
<dbReference type="EMBL" id="JAKUCV010006184">
    <property type="protein sequence ID" value="KAJ4828403.1"/>
    <property type="molecule type" value="Genomic_DNA"/>
</dbReference>
<reference evidence="5" key="2">
    <citation type="journal article" date="2023" name="Plants (Basel)">
        <title>Annotation of the Turnera subulata (Passifloraceae) Draft Genome Reveals the S-Locus Evolved after the Divergence of Turneroideae from Passifloroideae in a Stepwise Manner.</title>
        <authorList>
            <person name="Henning P.M."/>
            <person name="Roalson E.H."/>
            <person name="Mir W."/>
            <person name="McCubbin A.G."/>
            <person name="Shore J.S."/>
        </authorList>
    </citation>
    <scope>NUCLEOTIDE SEQUENCE</scope>
    <source>
        <strain evidence="5">F60SS</strain>
    </source>
</reference>
<feature type="domain" description="DUF569" evidence="3">
    <location>
        <begin position="25"/>
        <end position="166"/>
    </location>
</feature>
<dbReference type="CDD" id="cd23340">
    <property type="entry name" value="beta-trefoil_FSCN_ACP-like"/>
    <property type="match status" value="3"/>
</dbReference>
<feature type="region of interest" description="Disordered" evidence="2">
    <location>
        <begin position="1007"/>
        <end position="1060"/>
    </location>
</feature>
<feature type="domain" description="DUF569" evidence="3">
    <location>
        <begin position="254"/>
        <end position="390"/>
    </location>
</feature>
<evidence type="ECO:0008006" key="7">
    <source>
        <dbReference type="Google" id="ProtNLM"/>
    </source>
</evidence>
<dbReference type="Pfam" id="PF04601">
    <property type="entry name" value="DUF569"/>
    <property type="match status" value="3"/>
</dbReference>
<feature type="region of interest" description="Disordered" evidence="2">
    <location>
        <begin position="828"/>
        <end position="857"/>
    </location>
</feature>
<evidence type="ECO:0000313" key="6">
    <source>
        <dbReference type="Proteomes" id="UP001141552"/>
    </source>
</evidence>
<feature type="region of interest" description="Disordered" evidence="2">
    <location>
        <begin position="189"/>
        <end position="209"/>
    </location>
</feature>
<keyword evidence="6" id="KW-1185">Reference proteome</keyword>
<comment type="caution">
    <text evidence="5">The sequence shown here is derived from an EMBL/GenBank/DDBJ whole genome shotgun (WGS) entry which is preliminary data.</text>
</comment>
<dbReference type="InterPro" id="IPR007679">
    <property type="entry name" value="DUF569"/>
</dbReference>
<evidence type="ECO:0000259" key="4">
    <source>
        <dbReference type="Pfam" id="PF22932"/>
    </source>
</evidence>
<feature type="domain" description="DUF569" evidence="3">
    <location>
        <begin position="863"/>
        <end position="996"/>
    </location>
</feature>